<name>A0A5C6DA89_9BACT</name>
<reference evidence="5 6" key="1">
    <citation type="submission" date="2019-02" db="EMBL/GenBank/DDBJ databases">
        <title>Deep-cultivation of Planctomycetes and their phenomic and genomic characterization uncovers novel biology.</title>
        <authorList>
            <person name="Wiegand S."/>
            <person name="Jogler M."/>
            <person name="Boedeker C."/>
            <person name="Pinto D."/>
            <person name="Vollmers J."/>
            <person name="Rivas-Marin E."/>
            <person name="Kohn T."/>
            <person name="Peeters S.H."/>
            <person name="Heuer A."/>
            <person name="Rast P."/>
            <person name="Oberbeckmann S."/>
            <person name="Bunk B."/>
            <person name="Jeske O."/>
            <person name="Meyerdierks A."/>
            <person name="Storesund J.E."/>
            <person name="Kallscheuer N."/>
            <person name="Luecker S."/>
            <person name="Lage O.M."/>
            <person name="Pohl T."/>
            <person name="Merkel B.J."/>
            <person name="Hornburger P."/>
            <person name="Mueller R.-W."/>
            <person name="Bruemmer F."/>
            <person name="Labrenz M."/>
            <person name="Spormann A.M."/>
            <person name="Op Den Camp H."/>
            <person name="Overmann J."/>
            <person name="Amann R."/>
            <person name="Jetten M.S.M."/>
            <person name="Mascher T."/>
            <person name="Medema M.H."/>
            <person name="Devos D.P."/>
            <person name="Kaster A.-K."/>
            <person name="Ovreas L."/>
            <person name="Rohde M."/>
            <person name="Galperin M.Y."/>
            <person name="Jogler C."/>
        </authorList>
    </citation>
    <scope>NUCLEOTIDE SEQUENCE [LARGE SCALE GENOMIC DNA]</scope>
    <source>
        <strain evidence="5 6">Poly41</strain>
    </source>
</reference>
<dbReference type="InterPro" id="IPR039528">
    <property type="entry name" value="DPM1-like"/>
</dbReference>
<accession>A0A5C6DA89</accession>
<keyword evidence="2 5" id="KW-0328">Glycosyltransferase</keyword>
<dbReference type="PANTHER" id="PTHR43398:SF1">
    <property type="entry name" value="DOLICHOL-PHOSPHATE MANNOSYLTRANSFERASE SUBUNIT 1"/>
    <property type="match status" value="1"/>
</dbReference>
<dbReference type="Pfam" id="PF00535">
    <property type="entry name" value="Glycos_transf_2"/>
    <property type="match status" value="1"/>
</dbReference>
<dbReference type="GO" id="GO:0016020">
    <property type="term" value="C:membrane"/>
    <property type="evidence" value="ECO:0007669"/>
    <property type="project" value="GOC"/>
</dbReference>
<keyword evidence="6" id="KW-1185">Reference proteome</keyword>
<proteinExistence type="inferred from homology"/>
<evidence type="ECO:0000259" key="4">
    <source>
        <dbReference type="Pfam" id="PF00535"/>
    </source>
</evidence>
<evidence type="ECO:0000313" key="6">
    <source>
        <dbReference type="Proteomes" id="UP000319143"/>
    </source>
</evidence>
<dbReference type="EMBL" id="SJPV01000009">
    <property type="protein sequence ID" value="TWU33802.1"/>
    <property type="molecule type" value="Genomic_DNA"/>
</dbReference>
<dbReference type="RefSeq" id="WP_146529194.1">
    <property type="nucleotide sequence ID" value="NZ_SJPV01000009.1"/>
</dbReference>
<dbReference type="AlphaFoldDB" id="A0A5C6DA89"/>
<keyword evidence="3 5" id="KW-0808">Transferase</keyword>
<dbReference type="GO" id="GO:0004582">
    <property type="term" value="F:dolichyl-phosphate beta-D-mannosyltransferase activity"/>
    <property type="evidence" value="ECO:0007669"/>
    <property type="project" value="InterPro"/>
</dbReference>
<dbReference type="CDD" id="cd06442">
    <property type="entry name" value="DPM1_like"/>
    <property type="match status" value="1"/>
</dbReference>
<dbReference type="PANTHER" id="PTHR43398">
    <property type="entry name" value="DOLICHOL-PHOSPHATE MANNOSYLTRANSFERASE SUBUNIT 1"/>
    <property type="match status" value="1"/>
</dbReference>
<dbReference type="InterPro" id="IPR029044">
    <property type="entry name" value="Nucleotide-diphossugar_trans"/>
</dbReference>
<dbReference type="InterPro" id="IPR001173">
    <property type="entry name" value="Glyco_trans_2-like"/>
</dbReference>
<evidence type="ECO:0000313" key="5">
    <source>
        <dbReference type="EMBL" id="TWU33802.1"/>
    </source>
</evidence>
<sequence>MIARPSPAADIASHSRKSGETCRVLVGVCTYNEASNILPLVDRIRAALPDADLLIVDDNSPDGTAALIEDSFADDDAIRMIVRNNERGLGGAILRAMEEAIEGEYEFFLNLDGDLSHDPAQLPSLLEKAATSPQIDVVIGSRYVSGGQLLGWPWHRRLMSRLVNQFATLCLRLPVRDCSGSMRCYRVSTLKTADLAGLRSQGYSLLEELLVQLNRQGAKMAEVPITFTDRERGSSKLTLQEAVRSIVQMLRLGFTR</sequence>
<comment type="similarity">
    <text evidence="1">Belongs to the glycosyltransferase 2 family.</text>
</comment>
<comment type="caution">
    <text evidence="5">The sequence shown here is derived from an EMBL/GenBank/DDBJ whole genome shotgun (WGS) entry which is preliminary data.</text>
</comment>
<dbReference type="GO" id="GO:0009247">
    <property type="term" value="P:glycolipid biosynthetic process"/>
    <property type="evidence" value="ECO:0007669"/>
    <property type="project" value="TreeGrafter"/>
</dbReference>
<dbReference type="EC" id="2.4.1.54" evidence="5"/>
<dbReference type="FunFam" id="3.90.550.10:FF:000122">
    <property type="entry name" value="Dolichol-phosphate mannosyltransferase subunit 1"/>
    <property type="match status" value="1"/>
</dbReference>
<evidence type="ECO:0000256" key="3">
    <source>
        <dbReference type="ARBA" id="ARBA00022679"/>
    </source>
</evidence>
<evidence type="ECO:0000256" key="1">
    <source>
        <dbReference type="ARBA" id="ARBA00006739"/>
    </source>
</evidence>
<dbReference type="GO" id="GO:0047267">
    <property type="term" value="F:undecaprenyl-phosphate mannosyltransferase activity"/>
    <property type="evidence" value="ECO:0007669"/>
    <property type="project" value="UniProtKB-EC"/>
</dbReference>
<evidence type="ECO:0000256" key="2">
    <source>
        <dbReference type="ARBA" id="ARBA00022676"/>
    </source>
</evidence>
<dbReference type="SUPFAM" id="SSF53448">
    <property type="entry name" value="Nucleotide-diphospho-sugar transferases"/>
    <property type="match status" value="1"/>
</dbReference>
<dbReference type="OrthoDB" id="9810303at2"/>
<gene>
    <name evidence="5" type="ORF">Poly41_48000</name>
</gene>
<dbReference type="Gene3D" id="3.90.550.10">
    <property type="entry name" value="Spore Coat Polysaccharide Biosynthesis Protein SpsA, Chain A"/>
    <property type="match status" value="1"/>
</dbReference>
<protein>
    <submittedName>
        <fullName evidence="5">Undecaprenyl-phosphate mannosyltransferase</fullName>
        <ecNumber evidence="5">2.4.1.54</ecNumber>
    </submittedName>
</protein>
<feature type="domain" description="Glycosyltransferase 2-like" evidence="4">
    <location>
        <begin position="26"/>
        <end position="190"/>
    </location>
</feature>
<organism evidence="5 6">
    <name type="scientific">Novipirellula artificiosorum</name>
    <dbReference type="NCBI Taxonomy" id="2528016"/>
    <lineage>
        <taxon>Bacteria</taxon>
        <taxon>Pseudomonadati</taxon>
        <taxon>Planctomycetota</taxon>
        <taxon>Planctomycetia</taxon>
        <taxon>Pirellulales</taxon>
        <taxon>Pirellulaceae</taxon>
        <taxon>Novipirellula</taxon>
    </lineage>
</organism>
<dbReference type="Proteomes" id="UP000319143">
    <property type="component" value="Unassembled WGS sequence"/>
</dbReference>